<dbReference type="NCBIfam" id="TIGR02221">
    <property type="entry name" value="cas_TM1812"/>
    <property type="match status" value="1"/>
</dbReference>
<dbReference type="Proteomes" id="UP000002221">
    <property type="component" value="Plasmid pRMAR01"/>
</dbReference>
<dbReference type="OrthoDB" id="9777703at2"/>
<protein>
    <submittedName>
        <fullName evidence="1">CRISPR-associated protein, TM1812 family</fullName>
    </submittedName>
</protein>
<gene>
    <name evidence="1" type="ordered locus">Rmar_2832</name>
</gene>
<dbReference type="RefSeq" id="WP_012845309.1">
    <property type="nucleotide sequence ID" value="NC_013502.1"/>
</dbReference>
<reference evidence="1 2" key="1">
    <citation type="journal article" date="2009" name="Stand. Genomic Sci.">
        <title>Complete genome sequence of Rhodothermus marinus type strain (R-10).</title>
        <authorList>
            <person name="Nolan M."/>
            <person name="Tindall B.J."/>
            <person name="Pomrenke H."/>
            <person name="Lapidus A."/>
            <person name="Copeland A."/>
            <person name="Glavina Del Rio T."/>
            <person name="Lucas S."/>
            <person name="Chen F."/>
            <person name="Tice H."/>
            <person name="Cheng J.F."/>
            <person name="Saunders E."/>
            <person name="Han C."/>
            <person name="Bruce D."/>
            <person name="Goodwin L."/>
            <person name="Chain P."/>
            <person name="Pitluck S."/>
            <person name="Ovchinikova G."/>
            <person name="Pati A."/>
            <person name="Ivanova N."/>
            <person name="Mavromatis K."/>
            <person name="Chen A."/>
            <person name="Palaniappan K."/>
            <person name="Land M."/>
            <person name="Hauser L."/>
            <person name="Chang Y.J."/>
            <person name="Jeffries C.D."/>
            <person name="Brettin T."/>
            <person name="Goker M."/>
            <person name="Bristow J."/>
            <person name="Eisen J.A."/>
            <person name="Markowitz V."/>
            <person name="Hugenholtz P."/>
            <person name="Kyrpides N.C."/>
            <person name="Klenk H.P."/>
            <person name="Detter J.C."/>
        </authorList>
    </citation>
    <scope>NUCLEOTIDE SEQUENCE [LARGE SCALE GENOMIC DNA]</scope>
    <source>
        <strain evidence="2">ATCC 43812 / DSM 4252 / R-10</strain>
        <plasmid evidence="1">pRMAR01</plasmid>
    </source>
</reference>
<dbReference type="EMBL" id="CP001808">
    <property type="protein sequence ID" value="ACY49699.1"/>
    <property type="molecule type" value="Genomic_DNA"/>
</dbReference>
<organism evidence="1 2">
    <name type="scientific">Rhodothermus marinus (strain ATCC 43812 / DSM 4252 / R-10)</name>
    <name type="common">Rhodothermus obamensis</name>
    <dbReference type="NCBI Taxonomy" id="518766"/>
    <lineage>
        <taxon>Bacteria</taxon>
        <taxon>Pseudomonadati</taxon>
        <taxon>Rhodothermota</taxon>
        <taxon>Rhodothermia</taxon>
        <taxon>Rhodothermales</taxon>
        <taxon>Rhodothermaceae</taxon>
        <taxon>Rhodothermus</taxon>
    </lineage>
</organism>
<keyword evidence="2" id="KW-1185">Reference proteome</keyword>
<dbReference type="NCBIfam" id="TIGR02549">
    <property type="entry name" value="CRISPR_DxTHG"/>
    <property type="match status" value="1"/>
</dbReference>
<dbReference type="SUPFAM" id="SSF160980">
    <property type="entry name" value="SSO1389-like"/>
    <property type="match status" value="1"/>
</dbReference>
<keyword evidence="1" id="KW-0614">Plasmid</keyword>
<evidence type="ECO:0000313" key="1">
    <source>
        <dbReference type="EMBL" id="ACY49699.1"/>
    </source>
</evidence>
<dbReference type="HOGENOM" id="CLU_025124_1_0_10"/>
<dbReference type="InterPro" id="IPR013383">
    <property type="entry name" value="CRISPR-assoc_prot_DxTHG_CS"/>
</dbReference>
<accession>D0MKN5</accession>
<dbReference type="CDD" id="cd09732">
    <property type="entry name" value="Csx1_III-U"/>
    <property type="match status" value="1"/>
</dbReference>
<proteinExistence type="predicted"/>
<dbReference type="eggNOG" id="COG1517">
    <property type="taxonomic scope" value="Bacteria"/>
</dbReference>
<geneLocation type="plasmid" evidence="1 2">
    <name>pRMAR01</name>
</geneLocation>
<sequence length="426" mass="48420">MERVLLSFIGTGNYQPCIYVWGDHRCKTPYFQEAAVRFFNPDQCLVLMTEMAQKKHGAALRRRIKRIVYQRSKKARAACNSKNALRKRIKRIVYRPVSIPDGRNEDELWAIFSALTDCIPEGATLIVDVTHGFRTQPMLALAALCYLRVARNVQIERIIYGAFEARHPDTSEAPVFDLTPFLTLIDWSVAAHQFIHYGQANDLARLIREIHRLTYVEQAQVQAQHAATAASWLEGFARALGLVRLAEVMTEHALRLPEALERMRQDVDQIARLRPFGLLLDITAERARSLHHPDPLSLDGLRLQAELIRHLLNYGLVQQAVTVAREAIVTRYALDLGRDPLQEREAVEHELGRLASGLQDPAVRAGYTPETHQLAELWNRLTNVRNDINHAGMRTNPETTNNLYRLASECAEAAANWIARDAHQPE</sequence>
<evidence type="ECO:0000313" key="2">
    <source>
        <dbReference type="Proteomes" id="UP000002221"/>
    </source>
</evidence>
<dbReference type="KEGG" id="rmr:Rmar_2832"/>
<name>D0MKN5_RHOM4</name>
<dbReference type="AlphaFoldDB" id="D0MKN5"/>
<dbReference type="InterPro" id="IPR011742">
    <property type="entry name" value="CRISPR-assoc_prot_TM1812"/>
</dbReference>